<organism evidence="2 3">
    <name type="scientific">Psychrosphaera algicola</name>
    <dbReference type="NCBI Taxonomy" id="3023714"/>
    <lineage>
        <taxon>Bacteria</taxon>
        <taxon>Pseudomonadati</taxon>
        <taxon>Pseudomonadota</taxon>
        <taxon>Gammaproteobacteria</taxon>
        <taxon>Alteromonadales</taxon>
        <taxon>Pseudoalteromonadaceae</taxon>
        <taxon>Psychrosphaera</taxon>
    </lineage>
</organism>
<comment type="caution">
    <text evidence="2">The sequence shown here is derived from an EMBL/GenBank/DDBJ whole genome shotgun (WGS) entry which is preliminary data.</text>
</comment>
<evidence type="ECO:0000259" key="1">
    <source>
        <dbReference type="Pfam" id="PF26109"/>
    </source>
</evidence>
<evidence type="ECO:0000313" key="2">
    <source>
        <dbReference type="EMBL" id="MDC2887909.1"/>
    </source>
</evidence>
<accession>A0ABT5F8P4</accession>
<evidence type="ECO:0000313" key="3">
    <source>
        <dbReference type="Proteomes" id="UP001528411"/>
    </source>
</evidence>
<feature type="domain" description="DNA-binding transcriptional repressor CapW winged helix-turn-helix" evidence="1">
    <location>
        <begin position="15"/>
        <end position="62"/>
    </location>
</feature>
<dbReference type="Pfam" id="PF26109">
    <property type="entry name" value="WHD_BrxR"/>
    <property type="match status" value="1"/>
</dbReference>
<reference evidence="2 3" key="1">
    <citation type="submission" date="2023-01" db="EMBL/GenBank/DDBJ databases">
        <title>Psychrosphaera sp. nov., isolated from marine algae.</title>
        <authorList>
            <person name="Bayburt H."/>
            <person name="Choi B.J."/>
            <person name="Kim J.M."/>
            <person name="Choi D.G."/>
            <person name="Jeon C.O."/>
        </authorList>
    </citation>
    <scope>NUCLEOTIDE SEQUENCE [LARGE SCALE GENOMIC DNA]</scope>
    <source>
        <strain evidence="2 3">G1-22</strain>
    </source>
</reference>
<gene>
    <name evidence="2" type="ORF">PN838_02495</name>
</gene>
<name>A0ABT5F8P4_9GAMM</name>
<dbReference type="Proteomes" id="UP001528411">
    <property type="component" value="Unassembled WGS sequence"/>
</dbReference>
<dbReference type="EMBL" id="JAQOMS010000002">
    <property type="protein sequence ID" value="MDC2887909.1"/>
    <property type="molecule type" value="Genomic_DNA"/>
</dbReference>
<protein>
    <recommendedName>
        <fullName evidence="1">DNA-binding transcriptional repressor CapW winged helix-turn-helix domain-containing protein</fullName>
    </recommendedName>
</protein>
<keyword evidence="3" id="KW-1185">Reference proteome</keyword>
<sequence length="70" mass="8550">MQEKHQGNNQALRYDQLQRFKFIETLALWEGELSTKHLCDYFGIQRQQASRDIKIYLREIGPETWFMMLR</sequence>
<proteinExistence type="predicted"/>
<dbReference type="RefSeq" id="WP_272179670.1">
    <property type="nucleotide sequence ID" value="NZ_JAQOMS010000002.1"/>
</dbReference>
<dbReference type="InterPro" id="IPR059019">
    <property type="entry name" value="WHD_CapW"/>
</dbReference>